<keyword evidence="4" id="KW-1185">Reference proteome</keyword>
<dbReference type="Gene3D" id="2.20.230.10">
    <property type="entry name" value="Resuscitation-promoting factor rpfb"/>
    <property type="match status" value="1"/>
</dbReference>
<dbReference type="STRING" id="1121421.SAMN02745123_02375"/>
<dbReference type="EMBL" id="FRAR01000017">
    <property type="protein sequence ID" value="SHK58067.1"/>
    <property type="molecule type" value="Genomic_DNA"/>
</dbReference>
<dbReference type="InterPro" id="IPR011098">
    <property type="entry name" value="G5_dom"/>
</dbReference>
<organism evidence="3 4">
    <name type="scientific">Desulforamulus aeronauticus DSM 10349</name>
    <dbReference type="NCBI Taxonomy" id="1121421"/>
    <lineage>
        <taxon>Bacteria</taxon>
        <taxon>Bacillati</taxon>
        <taxon>Bacillota</taxon>
        <taxon>Clostridia</taxon>
        <taxon>Eubacteriales</taxon>
        <taxon>Peptococcaceae</taxon>
        <taxon>Desulforamulus</taxon>
    </lineage>
</organism>
<evidence type="ECO:0000313" key="4">
    <source>
        <dbReference type="Proteomes" id="UP000183997"/>
    </source>
</evidence>
<name>A0A1M6TM81_9FIRM</name>
<gene>
    <name evidence="3" type="ORF">SAMN02745123_02375</name>
</gene>
<dbReference type="RefSeq" id="WP_238456802.1">
    <property type="nucleotide sequence ID" value="NZ_FRAR01000017.1"/>
</dbReference>
<evidence type="ECO:0000256" key="1">
    <source>
        <dbReference type="ARBA" id="ARBA00022729"/>
    </source>
</evidence>
<dbReference type="PANTHER" id="PTHR35788:SF1">
    <property type="entry name" value="EXPORTED PROTEIN"/>
    <property type="match status" value="1"/>
</dbReference>
<reference evidence="4" key="1">
    <citation type="submission" date="2016-11" db="EMBL/GenBank/DDBJ databases">
        <authorList>
            <person name="Varghese N."/>
            <person name="Submissions S."/>
        </authorList>
    </citation>
    <scope>NUCLEOTIDE SEQUENCE [LARGE SCALE GENOMIC DNA]</scope>
    <source>
        <strain evidence="4">DSM 10349</strain>
    </source>
</reference>
<dbReference type="Pfam" id="PF12229">
    <property type="entry name" value="PG_binding_4"/>
    <property type="match status" value="1"/>
</dbReference>
<dbReference type="PROSITE" id="PS51109">
    <property type="entry name" value="G5"/>
    <property type="match status" value="1"/>
</dbReference>
<dbReference type="SMART" id="SM01208">
    <property type="entry name" value="G5"/>
    <property type="match status" value="1"/>
</dbReference>
<dbReference type="Pfam" id="PF04294">
    <property type="entry name" value="VanW"/>
    <property type="match status" value="1"/>
</dbReference>
<dbReference type="AlphaFoldDB" id="A0A1M6TM81"/>
<evidence type="ECO:0000313" key="3">
    <source>
        <dbReference type="EMBL" id="SHK58067.1"/>
    </source>
</evidence>
<evidence type="ECO:0000259" key="2">
    <source>
        <dbReference type="PROSITE" id="PS51109"/>
    </source>
</evidence>
<dbReference type="PANTHER" id="PTHR35788">
    <property type="entry name" value="EXPORTED PROTEIN-RELATED"/>
    <property type="match status" value="1"/>
</dbReference>
<dbReference type="Pfam" id="PF07501">
    <property type="entry name" value="G5"/>
    <property type="match status" value="1"/>
</dbReference>
<proteinExistence type="predicted"/>
<dbReference type="InterPro" id="IPR022029">
    <property type="entry name" value="YoaR-like_PG-bd"/>
</dbReference>
<keyword evidence="1" id="KW-0732">Signal</keyword>
<sequence length="455" mass="50510">MNKLKLTSIVTLALGIHLLVSISLSSAAVKFYYQDTILPGTSVQGIEIGGLKYQEAVEKLTQALPWPDPKSLLVLVDPDGQPTDIHYGDIQYQADYSLTVKKALELSEQATSWQNLFCLLSTLQKGRDLPLLRSFDTAAFDKVLHQLAERYYQSPRNAQLILNGDSVTIVQDIKGRALDNPATIKQLMDLPVQEHRVNLQFRTMEPQIRAVDYQGINSRLAIFVTQFEPNNQARTHNIRLASQLINNSILKPKELFSLNKALGPRIQQNGYLQAPVIINNKLVPDYGGGVCQVGTTLYNSVLLAGLTVVERVPHSLPVPYAPAGKDATLAGDLIDFKFLNNTEFPILINSQIQQGKVLVSIFGHREGATSRLIRIATERTVTKASREYIEQATLSPGQVRVQRPGRDGYQLKTYEVTLENGKEVRRQLISNNVVEPEAEIIAVGPKVNTKGIVKK</sequence>
<dbReference type="InterPro" id="IPR007391">
    <property type="entry name" value="Vancomycin_resist_VanW"/>
</dbReference>
<protein>
    <submittedName>
        <fullName evidence="3">Vancomycin resistance protein YoaR, contains peptidoglycan-binding and VanW domains</fullName>
    </submittedName>
</protein>
<dbReference type="Proteomes" id="UP000183997">
    <property type="component" value="Unassembled WGS sequence"/>
</dbReference>
<accession>A0A1M6TM81</accession>
<dbReference type="InterPro" id="IPR052913">
    <property type="entry name" value="Glycopeptide_resist_protein"/>
</dbReference>
<feature type="domain" description="G5" evidence="2">
    <location>
        <begin position="368"/>
        <end position="447"/>
    </location>
</feature>